<evidence type="ECO:0000313" key="2">
    <source>
        <dbReference type="EMBL" id="OYR14259.1"/>
    </source>
</evidence>
<gene>
    <name evidence="2" type="ORF">CEV32_0257</name>
</gene>
<evidence type="ECO:0000313" key="3">
    <source>
        <dbReference type="Proteomes" id="UP000216345"/>
    </source>
</evidence>
<organism evidence="2 3">
    <name type="scientific">Brucella rhizosphaerae</name>
    <dbReference type="NCBI Taxonomy" id="571254"/>
    <lineage>
        <taxon>Bacteria</taxon>
        <taxon>Pseudomonadati</taxon>
        <taxon>Pseudomonadota</taxon>
        <taxon>Alphaproteobacteria</taxon>
        <taxon>Hyphomicrobiales</taxon>
        <taxon>Brucellaceae</taxon>
        <taxon>Brucella/Ochrobactrum group</taxon>
        <taxon>Brucella</taxon>
    </lineage>
</organism>
<name>A0A256FHF8_9HYPH</name>
<feature type="compositionally biased region" description="Polar residues" evidence="1">
    <location>
        <begin position="95"/>
        <end position="105"/>
    </location>
</feature>
<proteinExistence type="predicted"/>
<accession>A0A256FHF8</accession>
<protein>
    <submittedName>
        <fullName evidence="2">Uncharacterized protein</fullName>
    </submittedName>
</protein>
<comment type="caution">
    <text evidence="2">The sequence shown here is derived from an EMBL/GenBank/DDBJ whole genome shotgun (WGS) entry which is preliminary data.</text>
</comment>
<dbReference type="EMBL" id="NNRK01000026">
    <property type="protein sequence ID" value="OYR14259.1"/>
    <property type="molecule type" value="Genomic_DNA"/>
</dbReference>
<reference evidence="2 3" key="1">
    <citation type="submission" date="2017-07" db="EMBL/GenBank/DDBJ databases">
        <title>Phylogenetic study on the rhizospheric bacterium Ochrobactrum sp. A44.</title>
        <authorList>
            <person name="Krzyzanowska D.M."/>
            <person name="Ossowicki A."/>
            <person name="Rajewska M."/>
            <person name="Maciag T."/>
            <person name="Kaczynski Z."/>
            <person name="Czerwicka M."/>
            <person name="Jafra S."/>
        </authorList>
    </citation>
    <scope>NUCLEOTIDE SEQUENCE [LARGE SCALE GENOMIC DNA]</scope>
    <source>
        <strain evidence="2 3">PR17</strain>
    </source>
</reference>
<evidence type="ECO:0000256" key="1">
    <source>
        <dbReference type="SAM" id="MobiDB-lite"/>
    </source>
</evidence>
<dbReference type="eggNOG" id="COG4197">
    <property type="taxonomic scope" value="Bacteria"/>
</dbReference>
<sequence length="111" mass="11589">MLAVSSVKSRLIEDLISEADRYCELAGVSRSSVSKTLFGRGGHIDDLIAGKRDLSTGIFERAMGWLKERSVAAPANDCVSPADLPSGEAGARCNNAGQRAPTANSDLVAAP</sequence>
<dbReference type="Proteomes" id="UP000216345">
    <property type="component" value="Unassembled WGS sequence"/>
</dbReference>
<dbReference type="AlphaFoldDB" id="A0A256FHF8"/>
<keyword evidence="3" id="KW-1185">Reference proteome</keyword>
<feature type="region of interest" description="Disordered" evidence="1">
    <location>
        <begin position="89"/>
        <end position="111"/>
    </location>
</feature>